<dbReference type="EMBL" id="JAZHXI010000011">
    <property type="protein sequence ID" value="KAL2066156.1"/>
    <property type="molecule type" value="Genomic_DNA"/>
</dbReference>
<protein>
    <submittedName>
        <fullName evidence="2">Uncharacterized protein</fullName>
    </submittedName>
</protein>
<evidence type="ECO:0000313" key="3">
    <source>
        <dbReference type="Proteomes" id="UP001595075"/>
    </source>
</evidence>
<feature type="compositionally biased region" description="Low complexity" evidence="1">
    <location>
        <begin position="76"/>
        <end position="93"/>
    </location>
</feature>
<sequence>MSNSTNMNNTAHTYTSHGTLSRAHLYAPGPRKDSYTVTWSYQQYKAAWPTPEQLQKGMTWDEAIEKNMDAAGIKRTYSSKSSSTDSAASQPATPLDSDGVVAKVPGIGVHAGPTIPVSSANASGSTSSSSPLVPNSPTSLLHAFLKDTTPLPRQIYNPNVRLQSNIKPIGFERTASSRAN</sequence>
<proteinExistence type="predicted"/>
<evidence type="ECO:0000313" key="2">
    <source>
        <dbReference type="EMBL" id="KAL2066156.1"/>
    </source>
</evidence>
<dbReference type="Proteomes" id="UP001595075">
    <property type="component" value="Unassembled WGS sequence"/>
</dbReference>
<evidence type="ECO:0000256" key="1">
    <source>
        <dbReference type="SAM" id="MobiDB-lite"/>
    </source>
</evidence>
<feature type="region of interest" description="Disordered" evidence="1">
    <location>
        <begin position="75"/>
        <end position="98"/>
    </location>
</feature>
<gene>
    <name evidence="2" type="ORF">VTL71DRAFT_2227</name>
</gene>
<name>A0ABR4C9L3_9HELO</name>
<accession>A0ABR4C9L3</accession>
<keyword evidence="3" id="KW-1185">Reference proteome</keyword>
<reference evidence="2 3" key="1">
    <citation type="journal article" date="2024" name="Commun. Biol.">
        <title>Comparative genomic analysis of thermophilic fungi reveals convergent evolutionary adaptations and gene losses.</title>
        <authorList>
            <person name="Steindorff A.S."/>
            <person name="Aguilar-Pontes M.V."/>
            <person name="Robinson A.J."/>
            <person name="Andreopoulos B."/>
            <person name="LaButti K."/>
            <person name="Kuo A."/>
            <person name="Mondo S."/>
            <person name="Riley R."/>
            <person name="Otillar R."/>
            <person name="Haridas S."/>
            <person name="Lipzen A."/>
            <person name="Grimwood J."/>
            <person name="Schmutz J."/>
            <person name="Clum A."/>
            <person name="Reid I.D."/>
            <person name="Moisan M.C."/>
            <person name="Butler G."/>
            <person name="Nguyen T.T.M."/>
            <person name="Dewar K."/>
            <person name="Conant G."/>
            <person name="Drula E."/>
            <person name="Henrissat B."/>
            <person name="Hansel C."/>
            <person name="Singer S."/>
            <person name="Hutchinson M.I."/>
            <person name="de Vries R.P."/>
            <person name="Natvig D.O."/>
            <person name="Powell A.J."/>
            <person name="Tsang A."/>
            <person name="Grigoriev I.V."/>
        </authorList>
    </citation>
    <scope>NUCLEOTIDE SEQUENCE [LARGE SCALE GENOMIC DNA]</scope>
    <source>
        <strain evidence="2 3">CBS 494.80</strain>
    </source>
</reference>
<organism evidence="2 3">
    <name type="scientific">Oculimacula yallundae</name>
    <dbReference type="NCBI Taxonomy" id="86028"/>
    <lineage>
        <taxon>Eukaryota</taxon>
        <taxon>Fungi</taxon>
        <taxon>Dikarya</taxon>
        <taxon>Ascomycota</taxon>
        <taxon>Pezizomycotina</taxon>
        <taxon>Leotiomycetes</taxon>
        <taxon>Helotiales</taxon>
        <taxon>Ploettnerulaceae</taxon>
        <taxon>Oculimacula</taxon>
    </lineage>
</organism>
<comment type="caution">
    <text evidence="2">The sequence shown here is derived from an EMBL/GenBank/DDBJ whole genome shotgun (WGS) entry which is preliminary data.</text>
</comment>